<dbReference type="GeneID" id="25253676"/>
<evidence type="ECO:0000313" key="2">
    <source>
        <dbReference type="EMBL" id="CDJ43768.1"/>
    </source>
</evidence>
<accession>U6L3I5</accession>
<organism evidence="2 3">
    <name type="scientific">Eimeria tenella</name>
    <name type="common">Coccidian parasite</name>
    <dbReference type="NCBI Taxonomy" id="5802"/>
    <lineage>
        <taxon>Eukaryota</taxon>
        <taxon>Sar</taxon>
        <taxon>Alveolata</taxon>
        <taxon>Apicomplexa</taxon>
        <taxon>Conoidasida</taxon>
        <taxon>Coccidia</taxon>
        <taxon>Eucoccidiorida</taxon>
        <taxon>Eimeriorina</taxon>
        <taxon>Eimeriidae</taxon>
        <taxon>Eimeria</taxon>
    </lineage>
</organism>
<dbReference type="VEuPathDB" id="ToxoDB:ETH_00022820"/>
<name>U6L3I5_EIMTE</name>
<feature type="domain" description="PIK-related kinase FAT" evidence="1">
    <location>
        <begin position="102"/>
        <end position="305"/>
    </location>
</feature>
<dbReference type="InterPro" id="IPR003151">
    <property type="entry name" value="PIK-rel_kinase_FAT"/>
</dbReference>
<reference evidence="2" key="1">
    <citation type="submission" date="2013-10" db="EMBL/GenBank/DDBJ databases">
        <title>Genomic analysis of the causative agents of coccidiosis in chickens.</title>
        <authorList>
            <person name="Reid A.J."/>
            <person name="Blake D."/>
            <person name="Billington K."/>
            <person name="Browne H."/>
            <person name="Dunn M."/>
            <person name="Hung S."/>
            <person name="Kawahara F."/>
            <person name="Miranda-Saavedra D."/>
            <person name="Mourier T."/>
            <person name="Nagra H."/>
            <person name="Otto T.D."/>
            <person name="Rawlings N."/>
            <person name="Sanchez A."/>
            <person name="Sanders M."/>
            <person name="Subramaniam C."/>
            <person name="Tay Y."/>
            <person name="Dear P."/>
            <person name="Doerig C."/>
            <person name="Gruber A."/>
            <person name="Parkinson J."/>
            <person name="Shirley M."/>
            <person name="Wan K.L."/>
            <person name="Berriman M."/>
            <person name="Tomley F."/>
            <person name="Pain A."/>
        </authorList>
    </citation>
    <scope>NUCLEOTIDE SEQUENCE [LARGE SCALE GENOMIC DNA]</scope>
    <source>
        <strain evidence="2">Houghton</strain>
    </source>
</reference>
<gene>
    <name evidence="2" type="ORF">ETH_00022820</name>
</gene>
<dbReference type="OrthoDB" id="348618at2759"/>
<dbReference type="RefSeq" id="XP_013234517.1">
    <property type="nucleotide sequence ID" value="XM_013379063.1"/>
</dbReference>
<dbReference type="Pfam" id="PF02259">
    <property type="entry name" value="FAT"/>
    <property type="match status" value="1"/>
</dbReference>
<proteinExistence type="predicted"/>
<dbReference type="VEuPathDB" id="ToxoDB:ETH2_0719600"/>
<dbReference type="EMBL" id="HG676133">
    <property type="protein sequence ID" value="CDJ43768.1"/>
    <property type="molecule type" value="Genomic_DNA"/>
</dbReference>
<protein>
    <recommendedName>
        <fullName evidence="1">PIK-related kinase FAT domain-containing protein</fullName>
    </recommendedName>
</protein>
<feature type="non-terminal residue" evidence="2">
    <location>
        <position position="1"/>
    </location>
</feature>
<keyword evidence="3" id="KW-1185">Reference proteome</keyword>
<reference evidence="2" key="2">
    <citation type="submission" date="2013-10" db="EMBL/GenBank/DDBJ databases">
        <authorList>
            <person name="Aslett M."/>
        </authorList>
    </citation>
    <scope>NUCLEOTIDE SEQUENCE [LARGE SCALE GENOMIC DNA]</scope>
    <source>
        <strain evidence="2">Houghton</strain>
    </source>
</reference>
<dbReference type="AlphaFoldDB" id="U6L3I5"/>
<evidence type="ECO:0000313" key="3">
    <source>
        <dbReference type="Proteomes" id="UP000030747"/>
    </source>
</evidence>
<evidence type="ECO:0000259" key="1">
    <source>
        <dbReference type="Pfam" id="PF02259"/>
    </source>
</evidence>
<sequence length="341" mass="39445">HLAEVYAHLEESDYRVGVINSRARCLPTAAALSLMQHSHFGSAKNVLVSNLKALQAQGMRLDTEERREEVTWWERMWIDCCRELNRWNSLHEVSQAAARRSRLSLQCAAKLQHWGDIDRLLQLHQINEPATKLCQTYQSLHEVLYPKGQLETDSRPWFRTEKLQEIDMHCAEVQRLLLQSWRSLPSIPTDAHVPLLLQFQLYVELLEGYKLILHLAKKISSPGEVPLVRTTLNAWRDRLPNDCDAISCWNDLFVWRNFVFSIVQSAVASCPHLSREEKRLLPPFLQDLPWTMIRFAAITRSAHQLKDISLALLIKLQHLPAFSQPAYAQEHLAALVRGFRV</sequence>
<dbReference type="Proteomes" id="UP000030747">
    <property type="component" value="Unassembled WGS sequence"/>
</dbReference>